<protein>
    <submittedName>
        <fullName evidence="1">Uncharacterized protein</fullName>
    </submittedName>
</protein>
<sequence length="401" mass="42966">MKIPPDAPPRILAVADSDSYFKFACATLDGLGPGWDRTVVLARTPLLPTAEQRVGAVTGTFLQDADPTAVVPLHRLGPLLDSADVVLGAATGPVVQEVFRRAASRQRGTGRSTALVSALPGVAYPATAKAMGFRSLGDLFLTHGRAEARDFGGLLARLGSDQSVLATRLPFLVSTGEPAKDTTPVHSVVFAAQAKFPIHRHEREQVLRALARTQRANPGVEVIVKLRARDGEPQTHHERHPYDRLWAELSAGGAVAGDEVRFATGTMASVLRPGTLLVTVSSTAVLEAIDRGLPAVVLTDFGLDRDLYNLVFEGSGLIGSLQDVEELTVLRPDAAWLAEHYFHHPDTVAAEALERLARRARAGTLATCPEALAGARRMALHHRLRTSLPGPALQLIRALRQ</sequence>
<dbReference type="RefSeq" id="WP_086994912.1">
    <property type="nucleotide sequence ID" value="NZ_FUHW01000012.1"/>
</dbReference>
<dbReference type="EMBL" id="FUHW01000012">
    <property type="protein sequence ID" value="SJM51345.1"/>
    <property type="molecule type" value="Genomic_DNA"/>
</dbReference>
<evidence type="ECO:0000313" key="1">
    <source>
        <dbReference type="EMBL" id="SJM51345.1"/>
    </source>
</evidence>
<dbReference type="InterPro" id="IPR046561">
    <property type="entry name" value="DUF6716"/>
</dbReference>
<dbReference type="AlphaFoldDB" id="A0A1R4F628"/>
<dbReference type="Proteomes" id="UP000195913">
    <property type="component" value="Unassembled WGS sequence"/>
</dbReference>
<evidence type="ECO:0000313" key="2">
    <source>
        <dbReference type="Proteomes" id="UP000195913"/>
    </source>
</evidence>
<reference evidence="1 2" key="1">
    <citation type="submission" date="2017-02" db="EMBL/GenBank/DDBJ databases">
        <authorList>
            <person name="Peterson S.W."/>
        </authorList>
    </citation>
    <scope>NUCLEOTIDE SEQUENCE [LARGE SCALE GENOMIC DNA]</scope>
    <source>
        <strain evidence="1 2">B Ar 00.02</strain>
    </source>
</reference>
<accession>A0A1R4F628</accession>
<organism evidence="1 2">
    <name type="scientific">Arthrobacter rhombi</name>
    <dbReference type="NCBI Taxonomy" id="71253"/>
    <lineage>
        <taxon>Bacteria</taxon>
        <taxon>Bacillati</taxon>
        <taxon>Actinomycetota</taxon>
        <taxon>Actinomycetes</taxon>
        <taxon>Micrococcales</taxon>
        <taxon>Micrococcaceae</taxon>
        <taxon>Arthrobacter</taxon>
    </lineage>
</organism>
<proteinExistence type="predicted"/>
<dbReference type="Pfam" id="PF20471">
    <property type="entry name" value="DUF6716"/>
    <property type="match status" value="1"/>
</dbReference>
<gene>
    <name evidence="1" type="ORF">FM101_02405</name>
</gene>
<name>A0A1R4F628_9MICC</name>
<keyword evidence="2" id="KW-1185">Reference proteome</keyword>